<dbReference type="AlphaFoldDB" id="A0A178YIY1"/>
<keyword evidence="1" id="KW-0378">Hydrolase</keyword>
<evidence type="ECO:0000313" key="3">
    <source>
        <dbReference type="Proteomes" id="UP000078507"/>
    </source>
</evidence>
<comment type="caution">
    <text evidence="2">The sequence shown here is derived from an EMBL/GenBank/DDBJ whole genome shotgun (WGS) entry which is preliminary data.</text>
</comment>
<dbReference type="InterPro" id="IPR011330">
    <property type="entry name" value="Glyco_hydro/deAcase_b/a-brl"/>
</dbReference>
<dbReference type="CDD" id="cd10787">
    <property type="entry name" value="LamB_YcsF_like"/>
    <property type="match status" value="1"/>
</dbReference>
<evidence type="ECO:0000256" key="1">
    <source>
        <dbReference type="HAMAP-Rule" id="MF_00691"/>
    </source>
</evidence>
<evidence type="ECO:0000313" key="2">
    <source>
        <dbReference type="EMBL" id="OAP47374.1"/>
    </source>
</evidence>
<dbReference type="GO" id="GO:0005975">
    <property type="term" value="P:carbohydrate metabolic process"/>
    <property type="evidence" value="ECO:0007669"/>
    <property type="project" value="InterPro"/>
</dbReference>
<dbReference type="PANTHER" id="PTHR30292:SF0">
    <property type="entry name" value="5-OXOPROLINASE SUBUNIT A"/>
    <property type="match status" value="1"/>
</dbReference>
<sequence length="268" mass="28791">MKIDLNSDMGEGFGPYRLCDDAALMEVVSSANIACGFHAGDPDTMARMVRLAKARGVGVGAHPGFPDRLGFGRREMPVEADELRQQVLYQLGALTAIARAEGVPVAHIGFHAAMGSMINRDPALADMTMQAIRSVDPELIVFAMPDTEIERAAIRAGLKSLTLFLADRAYDASGQLVSRKLPNAVLKDEAAVRARVRQFLESGTVTTIDNQVIAVRARSILVHSDTPGSLELARIVRSEIEATGATIAPAREVLAANPHAGVRREDIR</sequence>
<dbReference type="InterPro" id="IPR005501">
    <property type="entry name" value="LamB/YcsF/PxpA-like"/>
</dbReference>
<comment type="subunit">
    <text evidence="1">Forms a complex composed of PxpA, PxpB and PxpC.</text>
</comment>
<dbReference type="GO" id="GO:0017168">
    <property type="term" value="F:5-oxoprolinase (ATP-hydrolyzing) activity"/>
    <property type="evidence" value="ECO:0007669"/>
    <property type="project" value="UniProtKB-UniRule"/>
</dbReference>
<dbReference type="OrthoDB" id="9773478at2"/>
<keyword evidence="1" id="KW-0067">ATP-binding</keyword>
<name>A0A178YIY1_SINSA</name>
<dbReference type="RefSeq" id="WP_066871727.1">
    <property type="nucleotide sequence ID" value="NZ_LNQB01000065.1"/>
</dbReference>
<organism evidence="2 3">
    <name type="scientific">Sinorhizobium saheli</name>
    <dbReference type="NCBI Taxonomy" id="36856"/>
    <lineage>
        <taxon>Bacteria</taxon>
        <taxon>Pseudomonadati</taxon>
        <taxon>Pseudomonadota</taxon>
        <taxon>Alphaproteobacteria</taxon>
        <taxon>Hyphomicrobiales</taxon>
        <taxon>Rhizobiaceae</taxon>
        <taxon>Sinorhizobium/Ensifer group</taxon>
        <taxon>Sinorhizobium</taxon>
    </lineage>
</organism>
<gene>
    <name evidence="1" type="primary">pxpA</name>
    <name evidence="2" type="ORF">ATB98_22295</name>
</gene>
<dbReference type="NCBIfam" id="NF003814">
    <property type="entry name" value="PRK05406.1-3"/>
    <property type="match status" value="1"/>
</dbReference>
<dbReference type="GO" id="GO:0005524">
    <property type="term" value="F:ATP binding"/>
    <property type="evidence" value="ECO:0007669"/>
    <property type="project" value="UniProtKB-UniRule"/>
</dbReference>
<dbReference type="SUPFAM" id="SSF88713">
    <property type="entry name" value="Glycoside hydrolase/deacetylase"/>
    <property type="match status" value="1"/>
</dbReference>
<comment type="function">
    <text evidence="1">Catalyzes the cleavage of 5-oxoproline to form L-glutamate coupled to the hydrolysis of ATP to ADP and inorganic phosphate.</text>
</comment>
<keyword evidence="1" id="KW-0547">Nucleotide-binding</keyword>
<dbReference type="NCBIfam" id="NF003816">
    <property type="entry name" value="PRK05406.1-5"/>
    <property type="match status" value="1"/>
</dbReference>
<dbReference type="Proteomes" id="UP000078507">
    <property type="component" value="Unassembled WGS sequence"/>
</dbReference>
<dbReference type="EMBL" id="LNQB01000065">
    <property type="protein sequence ID" value="OAP47374.1"/>
    <property type="molecule type" value="Genomic_DNA"/>
</dbReference>
<reference evidence="2 3" key="1">
    <citation type="submission" date="2015-11" db="EMBL/GenBank/DDBJ databases">
        <title>Ensifer anhuiense sp. nov., an effective nitrogen fixation bacterium with Glycine soja.</title>
        <authorList>
            <person name="Yan H."/>
            <person name="Chen W."/>
        </authorList>
    </citation>
    <scope>NUCLEOTIDE SEQUENCE [LARGE SCALE GENOMIC DNA]</scope>
    <source>
        <strain evidence="2 3">LMG 7837</strain>
    </source>
</reference>
<keyword evidence="3" id="KW-1185">Reference proteome</keyword>
<dbReference type="STRING" id="36856.ATB98_22295"/>
<accession>A0A178YIY1</accession>
<dbReference type="PANTHER" id="PTHR30292">
    <property type="entry name" value="UNCHARACTERIZED PROTEIN YBGL-RELATED"/>
    <property type="match status" value="1"/>
</dbReference>
<dbReference type="EC" id="3.5.2.9" evidence="1"/>
<dbReference type="HAMAP" id="MF_00691">
    <property type="entry name" value="PxpA"/>
    <property type="match status" value="1"/>
</dbReference>
<dbReference type="Gene3D" id="3.20.20.370">
    <property type="entry name" value="Glycoside hydrolase/deacetylase"/>
    <property type="match status" value="1"/>
</dbReference>
<proteinExistence type="inferred from homology"/>
<comment type="catalytic activity">
    <reaction evidence="1">
        <text>5-oxo-L-proline + ATP + 2 H2O = L-glutamate + ADP + phosphate + H(+)</text>
        <dbReference type="Rhea" id="RHEA:10348"/>
        <dbReference type="ChEBI" id="CHEBI:15377"/>
        <dbReference type="ChEBI" id="CHEBI:15378"/>
        <dbReference type="ChEBI" id="CHEBI:29985"/>
        <dbReference type="ChEBI" id="CHEBI:30616"/>
        <dbReference type="ChEBI" id="CHEBI:43474"/>
        <dbReference type="ChEBI" id="CHEBI:58402"/>
        <dbReference type="ChEBI" id="CHEBI:456216"/>
        <dbReference type="EC" id="3.5.2.9"/>
    </reaction>
</comment>
<protein>
    <recommendedName>
        <fullName evidence="1">5-oxoprolinase subunit A</fullName>
        <shortName evidence="1">5-OPase subunit A</shortName>
        <ecNumber evidence="1">3.5.2.9</ecNumber>
    </recommendedName>
    <alternativeName>
        <fullName evidence="1">5-oxoprolinase (ATP-hydrolyzing) subunit A</fullName>
    </alternativeName>
</protein>
<dbReference type="Pfam" id="PF03746">
    <property type="entry name" value="LamB_YcsF"/>
    <property type="match status" value="1"/>
</dbReference>
<comment type="similarity">
    <text evidence="1">Belongs to the LamB/PxpA family.</text>
</comment>